<protein>
    <submittedName>
        <fullName evidence="4">Class F sortase</fullName>
    </submittedName>
</protein>
<dbReference type="GO" id="GO:0016787">
    <property type="term" value="F:hydrolase activity"/>
    <property type="evidence" value="ECO:0007669"/>
    <property type="project" value="UniProtKB-KW"/>
</dbReference>
<dbReference type="InterPro" id="IPR023365">
    <property type="entry name" value="Sortase_dom-sf"/>
</dbReference>
<dbReference type="AlphaFoldDB" id="A0A6M0Q9Q3"/>
<proteinExistence type="predicted"/>
<feature type="active site" description="Proton donor/acceptor" evidence="2">
    <location>
        <position position="125"/>
    </location>
</feature>
<gene>
    <name evidence="4" type="ORF">G4D63_15005</name>
</gene>
<evidence type="ECO:0000313" key="4">
    <source>
        <dbReference type="EMBL" id="NEY73045.1"/>
    </source>
</evidence>
<evidence type="ECO:0000256" key="2">
    <source>
        <dbReference type="PIRSR" id="PIRSR605754-1"/>
    </source>
</evidence>
<evidence type="ECO:0000313" key="5">
    <source>
        <dbReference type="Proteomes" id="UP000481043"/>
    </source>
</evidence>
<organism evidence="4 5">
    <name type="scientific">Bacillus mesophilus</name>
    <dbReference type="NCBI Taxonomy" id="1808955"/>
    <lineage>
        <taxon>Bacteria</taxon>
        <taxon>Bacillati</taxon>
        <taxon>Bacillota</taxon>
        <taxon>Bacilli</taxon>
        <taxon>Bacillales</taxon>
        <taxon>Bacillaceae</taxon>
        <taxon>Bacillus</taxon>
    </lineage>
</organism>
<dbReference type="CDD" id="cd05829">
    <property type="entry name" value="Sortase_F"/>
    <property type="match status" value="1"/>
</dbReference>
<evidence type="ECO:0000256" key="3">
    <source>
        <dbReference type="SAM" id="SignalP"/>
    </source>
</evidence>
<feature type="chain" id="PRO_5039174724" evidence="3">
    <location>
        <begin position="29"/>
        <end position="213"/>
    </location>
</feature>
<feature type="signal peptide" evidence="3">
    <location>
        <begin position="1"/>
        <end position="28"/>
    </location>
</feature>
<dbReference type="InterPro" id="IPR042001">
    <property type="entry name" value="Sortase_F"/>
</dbReference>
<reference evidence="4 5" key="1">
    <citation type="submission" date="2020-02" db="EMBL/GenBank/DDBJ databases">
        <title>Bacillus aquiflavi sp. nov., isolated from yellow water of strong flavor Chinese baijiu in Yibin region of China.</title>
        <authorList>
            <person name="Xie J."/>
        </authorList>
    </citation>
    <scope>NUCLEOTIDE SEQUENCE [LARGE SCALE GENOMIC DNA]</scope>
    <source>
        <strain evidence="4 5">SA4</strain>
    </source>
</reference>
<accession>A0A6M0Q9Q3</accession>
<dbReference type="Proteomes" id="UP000481043">
    <property type="component" value="Unassembled WGS sequence"/>
</dbReference>
<feature type="active site" description="Acyl-thioester intermediate" evidence="2">
    <location>
        <position position="191"/>
    </location>
</feature>
<keyword evidence="3" id="KW-0732">Signal</keyword>
<dbReference type="InterPro" id="IPR005754">
    <property type="entry name" value="Sortase"/>
</dbReference>
<name>A0A6M0Q9Q3_9BACI</name>
<dbReference type="Gene3D" id="2.40.260.10">
    <property type="entry name" value="Sortase"/>
    <property type="match status" value="1"/>
</dbReference>
<keyword evidence="5" id="KW-1185">Reference proteome</keyword>
<evidence type="ECO:0000256" key="1">
    <source>
        <dbReference type="ARBA" id="ARBA00022801"/>
    </source>
</evidence>
<dbReference type="Pfam" id="PF04203">
    <property type="entry name" value="Sortase"/>
    <property type="match status" value="1"/>
</dbReference>
<dbReference type="SUPFAM" id="SSF63817">
    <property type="entry name" value="Sortase"/>
    <property type="match status" value="1"/>
</dbReference>
<dbReference type="EMBL" id="JAAIWM010000005">
    <property type="protein sequence ID" value="NEY73045.1"/>
    <property type="molecule type" value="Genomic_DNA"/>
</dbReference>
<sequence>MRSFFTKEKIYFNLNLLLLVLLMGCNQSDELSSQPEKIEGREIELATKPLVQQNSTTYNIQTVTQQNGIEPTNLSITSINLEASISAVGLLESGVMEVPKDVREVGWFEPGAKPGQSGNVVLAGHVDNYLGPGIFSNLNQVSIDDKIIVSDGENHVTYKVINVNVYPYDDDGPIEEIFGFTSQKRLHLITCTGTYNPFKRTHEERLVVTAIEE</sequence>
<dbReference type="PROSITE" id="PS51257">
    <property type="entry name" value="PROKAR_LIPOPROTEIN"/>
    <property type="match status" value="1"/>
</dbReference>
<dbReference type="RefSeq" id="WP_163180509.1">
    <property type="nucleotide sequence ID" value="NZ_JAAIWM010000005.1"/>
</dbReference>
<comment type="caution">
    <text evidence="4">The sequence shown here is derived from an EMBL/GenBank/DDBJ whole genome shotgun (WGS) entry which is preliminary data.</text>
</comment>
<keyword evidence="1" id="KW-0378">Hydrolase</keyword>